<evidence type="ECO:0000313" key="3">
    <source>
        <dbReference type="Ensembl" id="ENSAOWP00000025036.1"/>
    </source>
</evidence>
<dbReference type="InterPro" id="IPR053082">
    <property type="entry name" value="Nuclear_GTPase_SLIP-GC"/>
</dbReference>
<organism evidence="3 4">
    <name type="scientific">Apteryx owenii</name>
    <name type="common">Little spotted kiwi</name>
    <dbReference type="NCBI Taxonomy" id="8824"/>
    <lineage>
        <taxon>Eukaryota</taxon>
        <taxon>Metazoa</taxon>
        <taxon>Chordata</taxon>
        <taxon>Craniata</taxon>
        <taxon>Vertebrata</taxon>
        <taxon>Euteleostomi</taxon>
        <taxon>Archelosauria</taxon>
        <taxon>Archosauria</taxon>
        <taxon>Dinosauria</taxon>
        <taxon>Saurischia</taxon>
        <taxon>Theropoda</taxon>
        <taxon>Coelurosauria</taxon>
        <taxon>Aves</taxon>
        <taxon>Palaeognathae</taxon>
        <taxon>Apterygiformes</taxon>
        <taxon>Apterygidae</taxon>
        <taxon>Apteryx</taxon>
    </lineage>
</organism>
<dbReference type="PANTHER" id="PTHR47308:SF1">
    <property type="entry name" value="NUCLEAR GTPASE SLIP-GC"/>
    <property type="match status" value="1"/>
</dbReference>
<accession>A0A8B9QDE7</accession>
<dbReference type="Pfam" id="PF00350">
    <property type="entry name" value="Dynamin_N"/>
    <property type="match status" value="1"/>
</dbReference>
<dbReference type="CDD" id="cd00882">
    <property type="entry name" value="Ras_like_GTPase"/>
    <property type="match status" value="1"/>
</dbReference>
<evidence type="ECO:0000259" key="2">
    <source>
        <dbReference type="Pfam" id="PF00350"/>
    </source>
</evidence>
<dbReference type="InterPro" id="IPR027417">
    <property type="entry name" value="P-loop_NTPase"/>
</dbReference>
<evidence type="ECO:0000313" key="4">
    <source>
        <dbReference type="Proteomes" id="UP000694424"/>
    </source>
</evidence>
<reference evidence="3" key="1">
    <citation type="submission" date="2025-08" db="UniProtKB">
        <authorList>
            <consortium name="Ensembl"/>
        </authorList>
    </citation>
    <scope>IDENTIFICATION</scope>
</reference>
<dbReference type="PANTHER" id="PTHR47308">
    <property type="entry name" value="NUCLEAR GTPASE SLIP-GC"/>
    <property type="match status" value="1"/>
</dbReference>
<dbReference type="SUPFAM" id="SSF52540">
    <property type="entry name" value="P-loop containing nucleoside triphosphate hydrolases"/>
    <property type="match status" value="1"/>
</dbReference>
<sequence length="757" mass="87670">MAEAPGAEGGNAEDIARKRPRTHQAFQDDEQRLLKHYEKIESKAKKNLNTLYGKISFLFQLDEVPDQLRYLRDRFVSLKEKSAFGLTRIGLFGSTGAGKSTLLNALLDKRFFLPVSGTRTCTSCQVQISTSRNKYYEANIFLLSEEEWRDELRYLFVLLESENNDGEKDDDMEHAIRKLRAVYGEGAERKSYQELLRAKPAITIPSSRRITLKKAEAEELSKELDPYIRNQDNGEEDSEMDVEMDSSDSEMERRRENMRLWPLIKHVEVTLPVSDLIPEGVVFVDIPGTGDSNKERDEMWKESILECSSIWVIADVERVFGAKEHEIMLREAIKACQAGKCSDITFVVTKTDKMNIEEYLRDKGRAEGSMSTHDAILECNESLKRRKGRAIKDRMQKHLPSDSEILQKSDLVYTVSAKEYWRTETLSKGETEISVLRDHVRKLHLNMTKNLIRDYTKDILVFFNFMDVYICTPLEGDQPSQKDELDEYVRTKIQELGTAAGHVFDQMDLPLLNGVRSARKLHKKNMENLFNQGKNSRGFHKTLKALCVRKGVFVSRIFNRLDINSLLAQPIYDHIDAPFGSIFRKQRHTKASLQLVIDEFSTEIKKKFTEVGRRTNLSNVRLNFLLQETDIIMKALERQIFLKKKTILESLVLLIQSILSPHYDEAAKICGKQTCENIKNKLYQSVEEEVAQNMFEKAKEKMKSHFNNLKVEMTMKLEKDFSNMLSFAFSPWDRMCDRLPVFDQERQEIESLYNSLQ</sequence>
<dbReference type="Gene3D" id="3.40.50.300">
    <property type="entry name" value="P-loop containing nucleotide triphosphate hydrolases"/>
    <property type="match status" value="2"/>
</dbReference>
<protein>
    <recommendedName>
        <fullName evidence="2">Dynamin N-terminal domain-containing protein</fullName>
    </recommendedName>
</protein>
<feature type="domain" description="Dynamin N-terminal" evidence="2">
    <location>
        <begin position="89"/>
        <end position="333"/>
    </location>
</feature>
<evidence type="ECO:0000256" key="1">
    <source>
        <dbReference type="SAM" id="MobiDB-lite"/>
    </source>
</evidence>
<dbReference type="GO" id="GO:0003924">
    <property type="term" value="F:GTPase activity"/>
    <property type="evidence" value="ECO:0007669"/>
    <property type="project" value="TreeGrafter"/>
</dbReference>
<feature type="compositionally biased region" description="Low complexity" evidence="1">
    <location>
        <begin position="1"/>
        <end position="13"/>
    </location>
</feature>
<dbReference type="Ensembl" id="ENSAOWT00000028388.1">
    <property type="protein sequence ID" value="ENSAOWP00000025036.1"/>
    <property type="gene ID" value="ENSAOWG00000016945.1"/>
</dbReference>
<dbReference type="Proteomes" id="UP000694424">
    <property type="component" value="Unplaced"/>
</dbReference>
<reference evidence="3" key="2">
    <citation type="submission" date="2025-09" db="UniProtKB">
        <authorList>
            <consortium name="Ensembl"/>
        </authorList>
    </citation>
    <scope>IDENTIFICATION</scope>
</reference>
<dbReference type="InterPro" id="IPR045063">
    <property type="entry name" value="Dynamin_N"/>
</dbReference>
<dbReference type="AlphaFoldDB" id="A0A8B9QDE7"/>
<keyword evidence="4" id="KW-1185">Reference proteome</keyword>
<proteinExistence type="predicted"/>
<name>A0A8B9QDE7_APTOW</name>
<feature type="region of interest" description="Disordered" evidence="1">
    <location>
        <begin position="1"/>
        <end position="24"/>
    </location>
</feature>